<keyword evidence="2" id="KW-0732">Signal</keyword>
<organism evidence="4 5">
    <name type="scientific">Madurella fahalii</name>
    <dbReference type="NCBI Taxonomy" id="1157608"/>
    <lineage>
        <taxon>Eukaryota</taxon>
        <taxon>Fungi</taxon>
        <taxon>Dikarya</taxon>
        <taxon>Ascomycota</taxon>
        <taxon>Pezizomycotina</taxon>
        <taxon>Sordariomycetes</taxon>
        <taxon>Sordariomycetidae</taxon>
        <taxon>Sordariales</taxon>
        <taxon>Sordariales incertae sedis</taxon>
        <taxon>Madurella</taxon>
    </lineage>
</organism>
<dbReference type="Proteomes" id="UP001628179">
    <property type="component" value="Unassembled WGS sequence"/>
</dbReference>
<dbReference type="RefSeq" id="XP_070916416.1">
    <property type="nucleotide sequence ID" value="XM_071060315.1"/>
</dbReference>
<feature type="signal peptide" evidence="2">
    <location>
        <begin position="1"/>
        <end position="20"/>
    </location>
</feature>
<proteinExistence type="predicted"/>
<dbReference type="PANTHER" id="PTHR35186">
    <property type="entry name" value="ANK_REP_REGION DOMAIN-CONTAINING PROTEIN"/>
    <property type="match status" value="1"/>
</dbReference>
<accession>A0ABQ0GAS6</accession>
<gene>
    <name evidence="4" type="ORF">MFIFM68171_04895</name>
</gene>
<evidence type="ECO:0000313" key="5">
    <source>
        <dbReference type="Proteomes" id="UP001628179"/>
    </source>
</evidence>
<comment type="caution">
    <text evidence="4">The sequence shown here is derived from an EMBL/GenBank/DDBJ whole genome shotgun (WGS) entry which is preliminary data.</text>
</comment>
<dbReference type="PANTHER" id="PTHR35186:SF4">
    <property type="entry name" value="PRION-INHIBITION AND PROPAGATION HELO DOMAIN-CONTAINING PROTEIN"/>
    <property type="match status" value="1"/>
</dbReference>
<feature type="domain" description="DUF7580" evidence="3">
    <location>
        <begin position="193"/>
        <end position="588"/>
    </location>
</feature>
<reference evidence="4 5" key="1">
    <citation type="submission" date="2024-09" db="EMBL/GenBank/DDBJ databases">
        <title>Itraconazole resistance in Madurella fahalii resulting from another homologue of gene encoding cytochrome P450 14-alpha sterol demethylase (CYP51).</title>
        <authorList>
            <person name="Yoshioka I."/>
            <person name="Fahal A.H."/>
            <person name="Kaneko S."/>
            <person name="Yaguchi T."/>
        </authorList>
    </citation>
    <scope>NUCLEOTIDE SEQUENCE [LARGE SCALE GENOMIC DNA]</scope>
    <source>
        <strain evidence="4 5">IFM 68171</strain>
    </source>
</reference>
<name>A0ABQ0GAS6_9PEZI</name>
<dbReference type="GeneID" id="98175638"/>
<evidence type="ECO:0000256" key="2">
    <source>
        <dbReference type="SAM" id="SignalP"/>
    </source>
</evidence>
<feature type="chain" id="PRO_5046102636" description="DUF7580 domain-containing protein" evidence="2">
    <location>
        <begin position="21"/>
        <end position="594"/>
    </location>
</feature>
<evidence type="ECO:0000259" key="3">
    <source>
        <dbReference type="Pfam" id="PF24476"/>
    </source>
</evidence>
<dbReference type="EMBL" id="BAAFSV010000002">
    <property type="protein sequence ID" value="GAB1314685.1"/>
    <property type="molecule type" value="Genomic_DNA"/>
</dbReference>
<feature type="region of interest" description="Disordered" evidence="1">
    <location>
        <begin position="316"/>
        <end position="336"/>
    </location>
</feature>
<protein>
    <recommendedName>
        <fullName evidence="3">DUF7580 domain-containing protein</fullName>
    </recommendedName>
</protein>
<keyword evidence="5" id="KW-1185">Reference proteome</keyword>
<sequence length="594" mass="66195">MSGFEVAGVVLGSLPIIVSALQLYSQGVKTLHNWRFYQRELKSLIRQLDTERVKLENVLDKLLIGIADQGQIEEMIRDPFGHLWREPHIHKRVRQRLWRSIEVFEATVRDMQEAVDDIRTKLDIGLDGKAEWMGKVTMKRVLKPLAFVVQKASYQELIAQIRSGVSSLESLMALNIELEPERRKRSQGRLFKLIRQESGSIHHALRHVMHCACPNSHTVGMKMVTESHPVVPQDDDEEVMKSLEFHIIISLEPLPKDSDANSSDPVSMKVWQQIAVRCLGTELHQAAASMPTIEIARRKVRFPSLAGTQLESLRTAARTPPDQRATGSQHTMTSTASVTTTATLSADNGALDGGCATYEIDNICNVIRGSQKHRSGICCGHIINGACPSRRRYNVYLHGSLGDAGHWSLACLGDILAGGVGSGCQLPYRDKLRLASLVARSMLQLYGTPWVSTSPTHNDIFLARLDGMMPYKEVYFMKELPGAPRPEQPSTTVKPGMNPSLFALGVLLTELMLGQTITTFYARREDPFINNNEQSALQLLDRVNTAGGSNYADAVRRCIQCESCHSNTAIDDESFQKEVFAIIGRIEEDLEELC</sequence>
<evidence type="ECO:0000313" key="4">
    <source>
        <dbReference type="EMBL" id="GAB1314685.1"/>
    </source>
</evidence>
<dbReference type="Pfam" id="PF24476">
    <property type="entry name" value="DUF7580"/>
    <property type="match status" value="1"/>
</dbReference>
<dbReference type="InterPro" id="IPR056002">
    <property type="entry name" value="DUF7580"/>
</dbReference>
<evidence type="ECO:0000256" key="1">
    <source>
        <dbReference type="SAM" id="MobiDB-lite"/>
    </source>
</evidence>